<dbReference type="Proteomes" id="UP001617669">
    <property type="component" value="Unassembled WGS sequence"/>
</dbReference>
<proteinExistence type="predicted"/>
<evidence type="ECO:0000313" key="1">
    <source>
        <dbReference type="EMBL" id="MFJ5444977.1"/>
    </source>
</evidence>
<gene>
    <name evidence="1" type="ORF">ACIKP9_01920</name>
</gene>
<dbReference type="EMBL" id="JBIWXY010000001">
    <property type="protein sequence ID" value="MFJ5444977.1"/>
    <property type="molecule type" value="Genomic_DNA"/>
</dbReference>
<sequence>MASGISTPPVATLHYIYDPLCGWCYAAAPLAQAASQTPGLLLSLHGGGMLSDHNRRQMSAAWRDYVLPHDKRIAALSGQIFGEAYFQGLLEDGSVILDSTPPITAVLCAQSLQGLGLLMLEKIQAAHYQHGMKVAEQQVLIALATELGLDATKFAQRFAELSPAAAAQHIQQSRELLAQVGGNGFPSFVLEQPGQALQVLNASHHLGQPASWSAFIAAQIAPHFTTTKD</sequence>
<accession>A0ABW8GHX9</accession>
<dbReference type="PANTHER" id="PTHR13887:SF51">
    <property type="entry name" value="DSBA FAMILY PROTEIN"/>
    <property type="match status" value="1"/>
</dbReference>
<dbReference type="CDD" id="cd03025">
    <property type="entry name" value="DsbA_FrnE_like"/>
    <property type="match status" value="1"/>
</dbReference>
<dbReference type="InterPro" id="IPR036249">
    <property type="entry name" value="Thioredoxin-like_sf"/>
</dbReference>
<dbReference type="RefSeq" id="WP_400878567.1">
    <property type="nucleotide sequence ID" value="NZ_JBIWXY010000001.1"/>
</dbReference>
<evidence type="ECO:0000313" key="2">
    <source>
        <dbReference type="Proteomes" id="UP001617669"/>
    </source>
</evidence>
<name>A0ABW8GHX9_9PROT</name>
<dbReference type="Gene3D" id="3.40.30.10">
    <property type="entry name" value="Glutaredoxin"/>
    <property type="match status" value="1"/>
</dbReference>
<keyword evidence="2" id="KW-1185">Reference proteome</keyword>
<dbReference type="SUPFAM" id="SSF52833">
    <property type="entry name" value="Thioredoxin-like"/>
    <property type="match status" value="1"/>
</dbReference>
<comment type="caution">
    <text evidence="1">The sequence shown here is derived from an EMBL/GenBank/DDBJ whole genome shotgun (WGS) entry which is preliminary data.</text>
</comment>
<organism evidence="1 2">
    <name type="scientific">Methylobacillus methanolivorans</name>
    <dbReference type="NCBI Taxonomy" id="1848927"/>
    <lineage>
        <taxon>Bacteria</taxon>
        <taxon>Pseudomonadati</taxon>
        <taxon>Pseudomonadota</taxon>
        <taxon>Betaproteobacteria</taxon>
        <taxon>Nitrosomonadales</taxon>
        <taxon>Methylophilaceae</taxon>
        <taxon>Methylobacillus</taxon>
    </lineage>
</organism>
<protein>
    <submittedName>
        <fullName evidence="1">DsbA family protein</fullName>
    </submittedName>
</protein>
<reference evidence="1 2" key="1">
    <citation type="submission" date="2024-11" db="EMBL/GenBank/DDBJ databases">
        <authorList>
            <person name="Kaparullina E.N."/>
            <person name="Delegan Y.A."/>
            <person name="Doronina N.V."/>
        </authorList>
    </citation>
    <scope>NUCLEOTIDE SEQUENCE [LARGE SCALE GENOMIC DNA]</scope>
    <source>
        <strain evidence="1 2">7sh_L</strain>
    </source>
</reference>
<dbReference type="PANTHER" id="PTHR13887">
    <property type="entry name" value="GLUTATHIONE S-TRANSFERASE KAPPA"/>
    <property type="match status" value="1"/>
</dbReference>